<comment type="caution">
    <text evidence="1">The sequence shown here is derived from an EMBL/GenBank/DDBJ whole genome shotgun (WGS) entry which is preliminary data.</text>
</comment>
<evidence type="ECO:0000313" key="2">
    <source>
        <dbReference type="Proteomes" id="UP001234297"/>
    </source>
</evidence>
<proteinExistence type="predicted"/>
<sequence>MTFSPSTEQVVNKDVDSPSEPKSENEKKKENSATKENVDPKRSSSELIVPDIIRQFEEDSASKSLTSASKVKQNSHAIQTLGKDASPSVVHPISQKGQVMKDHPLDTVIGEVTAPLKTRK</sequence>
<reference evidence="1 2" key="1">
    <citation type="journal article" date="2022" name="Hortic Res">
        <title>A haplotype resolved chromosomal level avocado genome allows analysis of novel avocado genes.</title>
        <authorList>
            <person name="Nath O."/>
            <person name="Fletcher S.J."/>
            <person name="Hayward A."/>
            <person name="Shaw L.M."/>
            <person name="Masouleh A.K."/>
            <person name="Furtado A."/>
            <person name="Henry R.J."/>
            <person name="Mitter N."/>
        </authorList>
    </citation>
    <scope>NUCLEOTIDE SEQUENCE [LARGE SCALE GENOMIC DNA]</scope>
    <source>
        <strain evidence="2">cv. Hass</strain>
    </source>
</reference>
<protein>
    <submittedName>
        <fullName evidence="1">Uncharacterized protein</fullName>
    </submittedName>
</protein>
<name>A0ACC2M0L5_PERAE</name>
<accession>A0ACC2M0L5</accession>
<keyword evidence="2" id="KW-1185">Reference proteome</keyword>
<evidence type="ECO:0000313" key="1">
    <source>
        <dbReference type="EMBL" id="KAJ8639311.1"/>
    </source>
</evidence>
<gene>
    <name evidence="1" type="ORF">MRB53_016005</name>
</gene>
<dbReference type="Proteomes" id="UP001234297">
    <property type="component" value="Chromosome 5"/>
</dbReference>
<dbReference type="EMBL" id="CM056813">
    <property type="protein sequence ID" value="KAJ8639311.1"/>
    <property type="molecule type" value="Genomic_DNA"/>
</dbReference>
<organism evidence="1 2">
    <name type="scientific">Persea americana</name>
    <name type="common">Avocado</name>
    <dbReference type="NCBI Taxonomy" id="3435"/>
    <lineage>
        <taxon>Eukaryota</taxon>
        <taxon>Viridiplantae</taxon>
        <taxon>Streptophyta</taxon>
        <taxon>Embryophyta</taxon>
        <taxon>Tracheophyta</taxon>
        <taxon>Spermatophyta</taxon>
        <taxon>Magnoliopsida</taxon>
        <taxon>Magnoliidae</taxon>
        <taxon>Laurales</taxon>
        <taxon>Lauraceae</taxon>
        <taxon>Persea</taxon>
    </lineage>
</organism>